<feature type="non-terminal residue" evidence="2">
    <location>
        <position position="307"/>
    </location>
</feature>
<feature type="domain" description="RNase H type-1" evidence="1">
    <location>
        <begin position="215"/>
        <end position="279"/>
    </location>
</feature>
<evidence type="ECO:0000259" key="1">
    <source>
        <dbReference type="Pfam" id="PF13456"/>
    </source>
</evidence>
<dbReference type="GO" id="GO:0003676">
    <property type="term" value="F:nucleic acid binding"/>
    <property type="evidence" value="ECO:0007669"/>
    <property type="project" value="InterPro"/>
</dbReference>
<protein>
    <recommendedName>
        <fullName evidence="1">RNase H type-1 domain-containing protein</fullName>
    </recommendedName>
</protein>
<reference evidence="2 3" key="1">
    <citation type="journal article" date="2019" name="Genome Biol. Evol.">
        <title>Insights into the evolution of the New World diploid cottons (Gossypium, subgenus Houzingenia) based on genome sequencing.</title>
        <authorList>
            <person name="Grover C.E."/>
            <person name="Arick M.A. 2nd"/>
            <person name="Thrash A."/>
            <person name="Conover J.L."/>
            <person name="Sanders W.S."/>
            <person name="Peterson D.G."/>
            <person name="Frelichowski J.E."/>
            <person name="Scheffler J.A."/>
            <person name="Scheffler B.E."/>
            <person name="Wendel J.F."/>
        </authorList>
    </citation>
    <scope>NUCLEOTIDE SEQUENCE [LARGE SCALE GENOMIC DNA]</scope>
    <source>
        <strain evidence="2">185</strain>
        <tissue evidence="2">Leaf</tissue>
    </source>
</reference>
<sequence>MESGGFIDVLGDRFVKRKWWFEGLYLPIPGSVSGLFRGYTFLYLEEYLGCERSAPGGNNLLVADPIGDVSREWRVDFIRDNLSDNDVRRFLNIPLSKFRHDDYQVWRWEASGEFTVRSGIETNTHALRDCPVTKDLWHHLERNKWIHEGQRRSRISIADSIRNHIREIDGLQVPLPIRWMESKRWQPPKPPFMKINFDAAYRKKDEKSCSGIEGLDLGLMDTEVEGDALFVIKKLSNEGKDRSEIGALIRDRKLLGKQFHTCIFKNFPRTVNAFAHIRAVEGLKTGEQWRSRAGVLKFARGAIERYM</sequence>
<dbReference type="InterPro" id="IPR052929">
    <property type="entry name" value="RNase_H-like_EbsB-rel"/>
</dbReference>
<organism evidence="2 3">
    <name type="scientific">Gossypium aridum</name>
    <name type="common">American cotton</name>
    <name type="synonym">Erioxylum aridum</name>
    <dbReference type="NCBI Taxonomy" id="34290"/>
    <lineage>
        <taxon>Eukaryota</taxon>
        <taxon>Viridiplantae</taxon>
        <taxon>Streptophyta</taxon>
        <taxon>Embryophyta</taxon>
        <taxon>Tracheophyta</taxon>
        <taxon>Spermatophyta</taxon>
        <taxon>Magnoliopsida</taxon>
        <taxon>eudicotyledons</taxon>
        <taxon>Gunneridae</taxon>
        <taxon>Pentapetalae</taxon>
        <taxon>rosids</taxon>
        <taxon>malvids</taxon>
        <taxon>Malvales</taxon>
        <taxon>Malvaceae</taxon>
        <taxon>Malvoideae</taxon>
        <taxon>Gossypium</taxon>
    </lineage>
</organism>
<dbReference type="PANTHER" id="PTHR47074:SF61">
    <property type="entry name" value="RNASE H TYPE-1 DOMAIN-CONTAINING PROTEIN"/>
    <property type="match status" value="1"/>
</dbReference>
<dbReference type="PANTHER" id="PTHR47074">
    <property type="entry name" value="BNAC02G40300D PROTEIN"/>
    <property type="match status" value="1"/>
</dbReference>
<evidence type="ECO:0000313" key="2">
    <source>
        <dbReference type="EMBL" id="MBA0700289.1"/>
    </source>
</evidence>
<dbReference type="InterPro" id="IPR002156">
    <property type="entry name" value="RNaseH_domain"/>
</dbReference>
<dbReference type="Proteomes" id="UP000593577">
    <property type="component" value="Unassembled WGS sequence"/>
</dbReference>
<accession>A0A7J8YMT6</accession>
<dbReference type="GO" id="GO:0004523">
    <property type="term" value="F:RNA-DNA hybrid ribonuclease activity"/>
    <property type="evidence" value="ECO:0007669"/>
    <property type="project" value="InterPro"/>
</dbReference>
<evidence type="ECO:0000313" key="3">
    <source>
        <dbReference type="Proteomes" id="UP000593577"/>
    </source>
</evidence>
<gene>
    <name evidence="2" type="ORF">Goari_005596</name>
</gene>
<keyword evidence="3" id="KW-1185">Reference proteome</keyword>
<comment type="caution">
    <text evidence="2">The sequence shown here is derived from an EMBL/GenBank/DDBJ whole genome shotgun (WGS) entry which is preliminary data.</text>
</comment>
<dbReference type="EMBL" id="JABFAA010000046">
    <property type="protein sequence ID" value="MBA0700289.1"/>
    <property type="molecule type" value="Genomic_DNA"/>
</dbReference>
<name>A0A7J8YMT6_GOSAI</name>
<dbReference type="AlphaFoldDB" id="A0A7J8YMT6"/>
<proteinExistence type="predicted"/>
<dbReference type="Pfam" id="PF13456">
    <property type="entry name" value="RVT_3"/>
    <property type="match status" value="1"/>
</dbReference>